<accession>A0A550C1Z3</accession>
<dbReference type="AlphaFoldDB" id="A0A550C1Z3"/>
<sequence>MMAGRVCEFAIWMDSDTGGHWTSSRDLVRDRLEKSGNRHKRKSRRWTRARKSTAGRTRDV</sequence>
<feature type="compositionally biased region" description="Basic residues" evidence="1">
    <location>
        <begin position="37"/>
        <end position="53"/>
    </location>
</feature>
<dbReference type="EMBL" id="VDMD01000033">
    <property type="protein sequence ID" value="TRM58825.1"/>
    <property type="molecule type" value="Genomic_DNA"/>
</dbReference>
<gene>
    <name evidence="2" type="ORF">BD626DRAFT_510679</name>
</gene>
<feature type="region of interest" description="Disordered" evidence="1">
    <location>
        <begin position="32"/>
        <end position="60"/>
    </location>
</feature>
<keyword evidence="3" id="KW-1185">Reference proteome</keyword>
<name>A0A550C1Z3_9AGAR</name>
<dbReference type="Proteomes" id="UP000320762">
    <property type="component" value="Unassembled WGS sequence"/>
</dbReference>
<comment type="caution">
    <text evidence="2">The sequence shown here is derived from an EMBL/GenBank/DDBJ whole genome shotgun (WGS) entry which is preliminary data.</text>
</comment>
<proteinExistence type="predicted"/>
<reference evidence="2 3" key="1">
    <citation type="journal article" date="2019" name="New Phytol.">
        <title>Comparative genomics reveals unique wood-decay strategies and fruiting body development in the Schizophyllaceae.</title>
        <authorList>
            <person name="Almasi E."/>
            <person name="Sahu N."/>
            <person name="Krizsan K."/>
            <person name="Balint B."/>
            <person name="Kovacs G.M."/>
            <person name="Kiss B."/>
            <person name="Cseklye J."/>
            <person name="Drula E."/>
            <person name="Henrissat B."/>
            <person name="Nagy I."/>
            <person name="Chovatia M."/>
            <person name="Adam C."/>
            <person name="LaButti K."/>
            <person name="Lipzen A."/>
            <person name="Riley R."/>
            <person name="Grigoriev I.V."/>
            <person name="Nagy L.G."/>
        </authorList>
    </citation>
    <scope>NUCLEOTIDE SEQUENCE [LARGE SCALE GENOMIC DNA]</scope>
    <source>
        <strain evidence="2 3">NL-1724</strain>
    </source>
</reference>
<evidence type="ECO:0000313" key="3">
    <source>
        <dbReference type="Proteomes" id="UP000320762"/>
    </source>
</evidence>
<evidence type="ECO:0000256" key="1">
    <source>
        <dbReference type="SAM" id="MobiDB-lite"/>
    </source>
</evidence>
<evidence type="ECO:0000313" key="2">
    <source>
        <dbReference type="EMBL" id="TRM58825.1"/>
    </source>
</evidence>
<organism evidence="2 3">
    <name type="scientific">Schizophyllum amplum</name>
    <dbReference type="NCBI Taxonomy" id="97359"/>
    <lineage>
        <taxon>Eukaryota</taxon>
        <taxon>Fungi</taxon>
        <taxon>Dikarya</taxon>
        <taxon>Basidiomycota</taxon>
        <taxon>Agaricomycotina</taxon>
        <taxon>Agaricomycetes</taxon>
        <taxon>Agaricomycetidae</taxon>
        <taxon>Agaricales</taxon>
        <taxon>Schizophyllaceae</taxon>
        <taxon>Schizophyllum</taxon>
    </lineage>
</organism>
<protein>
    <submittedName>
        <fullName evidence="2">Uncharacterized protein</fullName>
    </submittedName>
</protein>